<dbReference type="PANTHER" id="PTHR35617:SF3">
    <property type="entry name" value="CORE-BINDING (CB) DOMAIN-CONTAINING PROTEIN"/>
    <property type="match status" value="1"/>
</dbReference>
<gene>
    <name evidence="2" type="ORF">M9458_039441</name>
</gene>
<comment type="caution">
    <text evidence="2">The sequence shown here is derived from an EMBL/GenBank/DDBJ whole genome shotgun (WGS) entry which is preliminary data.</text>
</comment>
<dbReference type="PANTHER" id="PTHR35617">
    <property type="entry name" value="PHAGE_INTEGRASE DOMAIN-CONTAINING PROTEIN"/>
    <property type="match status" value="1"/>
</dbReference>
<protein>
    <submittedName>
        <fullName evidence="2">Uncharacterized protein</fullName>
    </submittedName>
</protein>
<keyword evidence="3" id="KW-1185">Reference proteome</keyword>
<dbReference type="AlphaFoldDB" id="A0ABD0NNZ3"/>
<proteinExistence type="predicted"/>
<organism evidence="2 3">
    <name type="scientific">Cirrhinus mrigala</name>
    <name type="common">Mrigala</name>
    <dbReference type="NCBI Taxonomy" id="683832"/>
    <lineage>
        <taxon>Eukaryota</taxon>
        <taxon>Metazoa</taxon>
        <taxon>Chordata</taxon>
        <taxon>Craniata</taxon>
        <taxon>Vertebrata</taxon>
        <taxon>Euteleostomi</taxon>
        <taxon>Actinopterygii</taxon>
        <taxon>Neopterygii</taxon>
        <taxon>Teleostei</taxon>
        <taxon>Ostariophysi</taxon>
        <taxon>Cypriniformes</taxon>
        <taxon>Cyprinidae</taxon>
        <taxon>Labeoninae</taxon>
        <taxon>Labeonini</taxon>
        <taxon>Cirrhinus</taxon>
    </lineage>
</organism>
<accession>A0ABD0NNZ3</accession>
<feature type="region of interest" description="Disordered" evidence="1">
    <location>
        <begin position="34"/>
        <end position="91"/>
    </location>
</feature>
<evidence type="ECO:0000256" key="1">
    <source>
        <dbReference type="SAM" id="MobiDB-lite"/>
    </source>
</evidence>
<reference evidence="2 3" key="1">
    <citation type="submission" date="2024-05" db="EMBL/GenBank/DDBJ databases">
        <title>Genome sequencing and assembly of Indian major carp, Cirrhinus mrigala (Hamilton, 1822).</title>
        <authorList>
            <person name="Mohindra V."/>
            <person name="Chowdhury L.M."/>
            <person name="Lal K."/>
            <person name="Jena J.K."/>
        </authorList>
    </citation>
    <scope>NUCLEOTIDE SEQUENCE [LARGE SCALE GENOMIC DNA]</scope>
    <source>
        <strain evidence="2">CM1030</strain>
        <tissue evidence="2">Blood</tissue>
    </source>
</reference>
<dbReference type="Proteomes" id="UP001529510">
    <property type="component" value="Unassembled WGS sequence"/>
</dbReference>
<name>A0ABD0NNZ3_CIRMR</name>
<feature type="non-terminal residue" evidence="2">
    <location>
        <position position="290"/>
    </location>
</feature>
<sequence>RRQHFLNAPVSQPGLFGHTVKDFAQQAEAIKHILPRREPSSARRRGRCPVAFTPAPPPPTPKEATPQQGHRAGCRRAAQTAPQGTAKPTRKMHISTKIPRWAWHRDTLQVGVTLECCCLFSPWSDPAFLRAGVLLDVVLLGLRRDPFEPLDSVELKYLLLKTSLLNALTSIKRVGDLHALSVNESCLEFGPADSHVTLRPQPSYVPKVPTTPFRDQVVNLHALPPEEVDPDLALLCPIRALHIYVERTWSFRCCEQLFVCFGGQLKGNAVAKQSLAHWVVNAIPLAYQCQ</sequence>
<dbReference type="EMBL" id="JAMKFB020000020">
    <property type="protein sequence ID" value="KAL0163688.1"/>
    <property type="molecule type" value="Genomic_DNA"/>
</dbReference>
<feature type="non-terminal residue" evidence="2">
    <location>
        <position position="1"/>
    </location>
</feature>
<evidence type="ECO:0000313" key="2">
    <source>
        <dbReference type="EMBL" id="KAL0163688.1"/>
    </source>
</evidence>
<evidence type="ECO:0000313" key="3">
    <source>
        <dbReference type="Proteomes" id="UP001529510"/>
    </source>
</evidence>